<sequence>MVPQSKCILRQGFEEGNEVEVSCKNKKSAKQIWLGVVVKIASKEYLTAFCIQNEKAYPNSKEVNSAFRQQITYARVKTGRKAKIVNMTGL</sequence>
<evidence type="ECO:0000313" key="2">
    <source>
        <dbReference type="Proteomes" id="UP001249851"/>
    </source>
</evidence>
<protein>
    <submittedName>
        <fullName evidence="1">Uncharacterized protein</fullName>
    </submittedName>
</protein>
<organism evidence="1 2">
    <name type="scientific">Acropora cervicornis</name>
    <name type="common">Staghorn coral</name>
    <dbReference type="NCBI Taxonomy" id="6130"/>
    <lineage>
        <taxon>Eukaryota</taxon>
        <taxon>Metazoa</taxon>
        <taxon>Cnidaria</taxon>
        <taxon>Anthozoa</taxon>
        <taxon>Hexacorallia</taxon>
        <taxon>Scleractinia</taxon>
        <taxon>Astrocoeniina</taxon>
        <taxon>Acroporidae</taxon>
        <taxon>Acropora</taxon>
    </lineage>
</organism>
<proteinExistence type="predicted"/>
<keyword evidence="2" id="KW-1185">Reference proteome</keyword>
<accession>A0AAD9QCI0</accession>
<evidence type="ECO:0000313" key="1">
    <source>
        <dbReference type="EMBL" id="KAK2558669.1"/>
    </source>
</evidence>
<dbReference type="AlphaFoldDB" id="A0AAD9QCI0"/>
<comment type="caution">
    <text evidence="1">The sequence shown here is derived from an EMBL/GenBank/DDBJ whole genome shotgun (WGS) entry which is preliminary data.</text>
</comment>
<reference evidence="1" key="1">
    <citation type="journal article" date="2023" name="G3 (Bethesda)">
        <title>Whole genome assembly and annotation of the endangered Caribbean coral Acropora cervicornis.</title>
        <authorList>
            <person name="Selwyn J.D."/>
            <person name="Vollmer S.V."/>
        </authorList>
    </citation>
    <scope>NUCLEOTIDE SEQUENCE</scope>
    <source>
        <strain evidence="1">K2</strain>
    </source>
</reference>
<gene>
    <name evidence="1" type="ORF">P5673_018868</name>
</gene>
<reference evidence="1" key="2">
    <citation type="journal article" date="2023" name="Science">
        <title>Genomic signatures of disease resistance in endangered staghorn corals.</title>
        <authorList>
            <person name="Vollmer S.V."/>
            <person name="Selwyn J.D."/>
            <person name="Despard B.A."/>
            <person name="Roesel C.L."/>
        </authorList>
    </citation>
    <scope>NUCLEOTIDE SEQUENCE</scope>
    <source>
        <strain evidence="1">K2</strain>
    </source>
</reference>
<name>A0AAD9QCI0_ACRCE</name>
<dbReference type="EMBL" id="JARQWQ010000043">
    <property type="protein sequence ID" value="KAK2558669.1"/>
    <property type="molecule type" value="Genomic_DNA"/>
</dbReference>
<dbReference type="Proteomes" id="UP001249851">
    <property type="component" value="Unassembled WGS sequence"/>
</dbReference>